<dbReference type="Gene3D" id="1.10.238.10">
    <property type="entry name" value="EF-hand"/>
    <property type="match status" value="2"/>
</dbReference>
<feature type="compositionally biased region" description="Polar residues" evidence="19">
    <location>
        <begin position="1225"/>
        <end position="1254"/>
    </location>
</feature>
<evidence type="ECO:0000259" key="22">
    <source>
        <dbReference type="PROSITE" id="PS51082"/>
    </source>
</evidence>
<evidence type="ECO:0000259" key="20">
    <source>
        <dbReference type="PROSITE" id="PS50031"/>
    </source>
</evidence>
<dbReference type="CDD" id="cd00052">
    <property type="entry name" value="EH"/>
    <property type="match status" value="2"/>
</dbReference>
<comment type="function">
    <text evidence="17">Component of the PAN1 actin cytoskeleton-regulatory complex required for the internalization of endosomes during actin-coupled endocytosis. The complex links the site of endocytosis to the cell membrane-associated actin cytoskeleton. Mediates uptake of external molecules and vacuolar degradation of plasma membrane proteins. Plays a role in the proper organization of the cell membrane-associated actin cytoskeleton and promotes its destabilization.</text>
</comment>
<dbReference type="GO" id="GO:0003779">
    <property type="term" value="F:actin binding"/>
    <property type="evidence" value="ECO:0007669"/>
    <property type="project" value="UniProtKB-KW"/>
</dbReference>
<dbReference type="FunFam" id="1.10.238.10:FF:000349">
    <property type="entry name" value="Actin cytoskeleton-regulatory complex protein PAN1"/>
    <property type="match status" value="1"/>
</dbReference>
<feature type="region of interest" description="Disordered" evidence="19">
    <location>
        <begin position="618"/>
        <end position="649"/>
    </location>
</feature>
<feature type="domain" description="WH2" evidence="22">
    <location>
        <begin position="1304"/>
        <end position="1321"/>
    </location>
</feature>
<gene>
    <name evidence="23" type="ORF">TAPDE_000502</name>
</gene>
<accession>R4X6P5</accession>
<dbReference type="SMART" id="SM00027">
    <property type="entry name" value="EH"/>
    <property type="match status" value="2"/>
</dbReference>
<feature type="region of interest" description="Disordered" evidence="19">
    <location>
        <begin position="574"/>
        <end position="606"/>
    </location>
</feature>
<feature type="region of interest" description="Disordered" evidence="19">
    <location>
        <begin position="898"/>
        <end position="936"/>
    </location>
</feature>
<keyword evidence="12" id="KW-0967">Endosome</keyword>
<evidence type="ECO:0000256" key="17">
    <source>
        <dbReference type="ARBA" id="ARBA00025194"/>
    </source>
</evidence>
<dbReference type="EMBL" id="CAHR02000016">
    <property type="protein sequence ID" value="CCG80857.1"/>
    <property type="molecule type" value="Genomic_DNA"/>
</dbReference>
<feature type="domain" description="EH" evidence="20">
    <location>
        <begin position="195"/>
        <end position="284"/>
    </location>
</feature>
<evidence type="ECO:0000256" key="19">
    <source>
        <dbReference type="SAM" id="MobiDB-lite"/>
    </source>
</evidence>
<feature type="compositionally biased region" description="Basic and acidic residues" evidence="19">
    <location>
        <begin position="1004"/>
        <end position="1014"/>
    </location>
</feature>
<dbReference type="InterPro" id="IPR000261">
    <property type="entry name" value="EH_dom"/>
</dbReference>
<keyword evidence="15" id="KW-0009">Actin-binding</keyword>
<evidence type="ECO:0000256" key="4">
    <source>
        <dbReference type="ARBA" id="ARBA00009351"/>
    </source>
</evidence>
<feature type="domain" description="EF-hand" evidence="21">
    <location>
        <begin position="228"/>
        <end position="263"/>
    </location>
</feature>
<feature type="region of interest" description="Disordered" evidence="19">
    <location>
        <begin position="1"/>
        <end position="72"/>
    </location>
</feature>
<keyword evidence="9" id="KW-0963">Cytoplasm</keyword>
<dbReference type="InterPro" id="IPR003124">
    <property type="entry name" value="WH2_dom"/>
</dbReference>
<dbReference type="GO" id="GO:0010008">
    <property type="term" value="C:endosome membrane"/>
    <property type="evidence" value="ECO:0007669"/>
    <property type="project" value="UniProtKB-SubCell"/>
</dbReference>
<dbReference type="VEuPathDB" id="FungiDB:TAPDE_000502"/>
<evidence type="ECO:0000256" key="15">
    <source>
        <dbReference type="ARBA" id="ARBA00023203"/>
    </source>
</evidence>
<comment type="subcellular location">
    <subcellularLocation>
        <location evidence="3">Cell membrane</location>
        <topology evidence="3">Peripheral membrane protein</topology>
        <orientation evidence="3">Cytoplasmic side</orientation>
    </subcellularLocation>
    <subcellularLocation>
        <location evidence="2">Cytoplasm</location>
        <location evidence="2">Cytoskeleton</location>
        <location evidence="2">Actin patch</location>
    </subcellularLocation>
    <subcellularLocation>
        <location evidence="1">Endosome membrane</location>
        <topology evidence="1">Peripheral membrane protein</topology>
        <orientation evidence="1">Cytoplasmic side</orientation>
    </subcellularLocation>
</comment>
<dbReference type="PROSITE" id="PS50031">
    <property type="entry name" value="EH"/>
    <property type="match status" value="2"/>
</dbReference>
<evidence type="ECO:0000256" key="7">
    <source>
        <dbReference type="ARBA" id="ARBA00020728"/>
    </source>
</evidence>
<comment type="similarity">
    <text evidence="4">Belongs to the PAN1 family.</text>
</comment>
<evidence type="ECO:0000256" key="1">
    <source>
        <dbReference type="ARBA" id="ARBA00004125"/>
    </source>
</evidence>
<dbReference type="PROSITE" id="PS51082">
    <property type="entry name" value="WH2"/>
    <property type="match status" value="1"/>
</dbReference>
<dbReference type="SMART" id="SM00054">
    <property type="entry name" value="EFh"/>
    <property type="match status" value="2"/>
</dbReference>
<feature type="compositionally biased region" description="Pro residues" evidence="19">
    <location>
        <begin position="1260"/>
        <end position="1280"/>
    </location>
</feature>
<dbReference type="SUPFAM" id="SSF47473">
    <property type="entry name" value="EF-hand"/>
    <property type="match status" value="2"/>
</dbReference>
<dbReference type="eggNOG" id="KOG0998">
    <property type="taxonomic scope" value="Eukaryota"/>
</dbReference>
<feature type="compositionally biased region" description="Polar residues" evidence="19">
    <location>
        <begin position="574"/>
        <end position="589"/>
    </location>
</feature>
<proteinExistence type="inferred from homology"/>
<dbReference type="InterPro" id="IPR002048">
    <property type="entry name" value="EF_hand_dom"/>
</dbReference>
<reference evidence="23 24" key="1">
    <citation type="journal article" date="2013" name="MBio">
        <title>Genome sequencing of the plant pathogen Taphrina deformans, the causal agent of peach leaf curl.</title>
        <authorList>
            <person name="Cisse O.H."/>
            <person name="Almeida J.M.G.C.F."/>
            <person name="Fonseca A."/>
            <person name="Kumar A.A."/>
            <person name="Salojaervi J."/>
            <person name="Overmyer K."/>
            <person name="Hauser P.M."/>
            <person name="Pagni M."/>
        </authorList>
    </citation>
    <scope>NUCLEOTIDE SEQUENCE [LARGE SCALE GENOMIC DNA]</scope>
    <source>
        <strain evidence="24">PYCC 5710 / ATCC 11124 / CBS 356.35 / IMI 108563 / JCM 9778 / NBRC 8474</strain>
    </source>
</reference>
<keyword evidence="14" id="KW-0472">Membrane</keyword>
<keyword evidence="24" id="KW-1185">Reference proteome</keyword>
<keyword evidence="13 18" id="KW-0175">Coiled coil</keyword>
<dbReference type="PROSITE" id="PS50222">
    <property type="entry name" value="EF_HAND_2"/>
    <property type="match status" value="2"/>
</dbReference>
<organism evidence="23 24">
    <name type="scientific">Taphrina deformans (strain PYCC 5710 / ATCC 11124 / CBS 356.35 / IMI 108563 / JCM 9778 / NBRC 8474)</name>
    <name type="common">Peach leaf curl fungus</name>
    <name type="synonym">Lalaria deformans</name>
    <dbReference type="NCBI Taxonomy" id="1097556"/>
    <lineage>
        <taxon>Eukaryota</taxon>
        <taxon>Fungi</taxon>
        <taxon>Dikarya</taxon>
        <taxon>Ascomycota</taxon>
        <taxon>Taphrinomycotina</taxon>
        <taxon>Taphrinomycetes</taxon>
        <taxon>Taphrinales</taxon>
        <taxon>Taphrinaceae</taxon>
        <taxon>Taphrina</taxon>
    </lineage>
</organism>
<dbReference type="GO" id="GO:0005886">
    <property type="term" value="C:plasma membrane"/>
    <property type="evidence" value="ECO:0007669"/>
    <property type="project" value="UniProtKB-SubCell"/>
</dbReference>
<dbReference type="STRING" id="1097556.R4X6P5"/>
<dbReference type="GO" id="GO:0006897">
    <property type="term" value="P:endocytosis"/>
    <property type="evidence" value="ECO:0007669"/>
    <property type="project" value="UniProtKB-KW"/>
</dbReference>
<evidence type="ECO:0000256" key="16">
    <source>
        <dbReference type="ARBA" id="ARBA00023212"/>
    </source>
</evidence>
<dbReference type="GO" id="GO:0030479">
    <property type="term" value="C:actin cortical patch"/>
    <property type="evidence" value="ECO:0007669"/>
    <property type="project" value="UniProtKB-SubCell"/>
</dbReference>
<evidence type="ECO:0000256" key="11">
    <source>
        <dbReference type="ARBA" id="ARBA00022737"/>
    </source>
</evidence>
<comment type="caution">
    <text evidence="23">The sequence shown here is derived from an EMBL/GenBank/DDBJ whole genome shotgun (WGS) entry which is preliminary data.</text>
</comment>
<evidence type="ECO:0000256" key="2">
    <source>
        <dbReference type="ARBA" id="ARBA00004134"/>
    </source>
</evidence>
<feature type="region of interest" description="Disordered" evidence="19">
    <location>
        <begin position="759"/>
        <end position="788"/>
    </location>
</feature>
<feature type="compositionally biased region" description="Polar residues" evidence="19">
    <location>
        <begin position="1297"/>
        <end position="1313"/>
    </location>
</feature>
<feature type="compositionally biased region" description="Low complexity" evidence="19">
    <location>
        <begin position="13"/>
        <end position="40"/>
    </location>
</feature>
<comment type="subunit">
    <text evidence="5">Component of the PAN1 actin cytoskeleton-regulatory complex.</text>
</comment>
<evidence type="ECO:0000256" key="6">
    <source>
        <dbReference type="ARBA" id="ARBA00015110"/>
    </source>
</evidence>
<evidence type="ECO:0000256" key="9">
    <source>
        <dbReference type="ARBA" id="ARBA00022490"/>
    </source>
</evidence>
<feature type="region of interest" description="Disordered" evidence="19">
    <location>
        <begin position="800"/>
        <end position="829"/>
    </location>
</feature>
<evidence type="ECO:0000256" key="8">
    <source>
        <dbReference type="ARBA" id="ARBA00022475"/>
    </source>
</evidence>
<evidence type="ECO:0000256" key="5">
    <source>
        <dbReference type="ARBA" id="ARBA00011159"/>
    </source>
</evidence>
<dbReference type="Pfam" id="PF12763">
    <property type="entry name" value="EH"/>
    <property type="match status" value="2"/>
</dbReference>
<evidence type="ECO:0000256" key="18">
    <source>
        <dbReference type="SAM" id="Coils"/>
    </source>
</evidence>
<feature type="compositionally biased region" description="Basic and acidic residues" evidence="19">
    <location>
        <begin position="590"/>
        <end position="606"/>
    </location>
</feature>
<evidence type="ECO:0000256" key="10">
    <source>
        <dbReference type="ARBA" id="ARBA00022583"/>
    </source>
</evidence>
<feature type="compositionally biased region" description="Polar residues" evidence="19">
    <location>
        <begin position="1"/>
        <end position="12"/>
    </location>
</feature>
<evidence type="ECO:0000256" key="14">
    <source>
        <dbReference type="ARBA" id="ARBA00023136"/>
    </source>
</evidence>
<feature type="compositionally biased region" description="Pro residues" evidence="19">
    <location>
        <begin position="1158"/>
        <end position="1167"/>
    </location>
</feature>
<dbReference type="OrthoDB" id="2015333at2759"/>
<feature type="compositionally biased region" description="Polar residues" evidence="19">
    <location>
        <begin position="898"/>
        <end position="912"/>
    </location>
</feature>
<dbReference type="InterPro" id="IPR011992">
    <property type="entry name" value="EF-hand-dom_pair"/>
</dbReference>
<feature type="domain" description="EF-hand" evidence="21">
    <location>
        <begin position="504"/>
        <end position="539"/>
    </location>
</feature>
<evidence type="ECO:0000259" key="21">
    <source>
        <dbReference type="PROSITE" id="PS50222"/>
    </source>
</evidence>
<feature type="coiled-coil region" evidence="18">
    <location>
        <begin position="683"/>
        <end position="710"/>
    </location>
</feature>
<feature type="region of interest" description="Disordered" evidence="19">
    <location>
        <begin position="1004"/>
        <end position="1052"/>
    </location>
</feature>
<feature type="region of interest" description="Disordered" evidence="19">
    <location>
        <begin position="1081"/>
        <end position="1335"/>
    </location>
</feature>
<dbReference type="GO" id="GO:0016197">
    <property type="term" value="P:endosomal transport"/>
    <property type="evidence" value="ECO:0007669"/>
    <property type="project" value="TreeGrafter"/>
</dbReference>
<feature type="region of interest" description="Disordered" evidence="19">
    <location>
        <begin position="959"/>
        <end position="982"/>
    </location>
</feature>
<keyword evidence="8" id="KW-1003">Cell membrane</keyword>
<dbReference type="Proteomes" id="UP000013776">
    <property type="component" value="Unassembled WGS sequence"/>
</dbReference>
<evidence type="ECO:0000256" key="3">
    <source>
        <dbReference type="ARBA" id="ARBA00004413"/>
    </source>
</evidence>
<feature type="compositionally biased region" description="Polar residues" evidence="19">
    <location>
        <begin position="41"/>
        <end position="64"/>
    </location>
</feature>
<keyword evidence="10" id="KW-0254">Endocytosis</keyword>
<feature type="domain" description="EH" evidence="20">
    <location>
        <begin position="471"/>
        <end position="560"/>
    </location>
</feature>
<evidence type="ECO:0000313" key="24">
    <source>
        <dbReference type="Proteomes" id="UP000013776"/>
    </source>
</evidence>
<name>R4X6P5_TAPDE</name>
<keyword evidence="11" id="KW-0677">Repeat</keyword>
<evidence type="ECO:0000313" key="23">
    <source>
        <dbReference type="EMBL" id="CCG80857.1"/>
    </source>
</evidence>
<dbReference type="PANTHER" id="PTHR11216">
    <property type="entry name" value="EH DOMAIN"/>
    <property type="match status" value="1"/>
</dbReference>
<dbReference type="Pfam" id="PF02205">
    <property type="entry name" value="WH2"/>
    <property type="match status" value="1"/>
</dbReference>
<evidence type="ECO:0000256" key="13">
    <source>
        <dbReference type="ARBA" id="ARBA00023054"/>
    </source>
</evidence>
<dbReference type="PANTHER" id="PTHR11216:SF173">
    <property type="entry name" value="ACTIN CYTOSKELETON-REGULATORY COMPLEX PROTEIN PAN1"/>
    <property type="match status" value="1"/>
</dbReference>
<evidence type="ECO:0000256" key="12">
    <source>
        <dbReference type="ARBA" id="ARBA00022753"/>
    </source>
</evidence>
<protein>
    <recommendedName>
        <fullName evidence="6">Actin cytoskeleton-regulatory complex protein PAN1</fullName>
    </recommendedName>
    <alternativeName>
        <fullName evidence="7">Actin cytoskeleton-regulatory complex protein pan1</fullName>
    </alternativeName>
</protein>
<keyword evidence="16" id="KW-0206">Cytoskeleton</keyword>
<sequence>MVKIRVTTSKAKYNNSEQGSSSSFNQQNYGQQQSSQPGSYMFQQGNSAPLSGYNQAQQSSQTYGQPQPAYQSQQAYLPTQQTGYVPEGILFQPQPGAFNGGNGNQFLNDANSGQSTHAYQSGQNSTAQGAVGYQGFSEQDIAGQPFQPLQAHYQQQLPFQPSVISAQAPAAPRLKQQKTGANIPATRLSFVQAADQQKFEQLFAKAVGPYKTALPGDEAKTILMRSGLSADKLSRIWRLSDTTRSGQLLFPEFVLAMHLCNDALRNGRIPDQLQENIKNEVTSMVDHIAFTAADTSAAPALQGVTNAPNFSTAQSQQQMSNVSLMAQQMQPAQMGFAPLPAQQTGYQQMYPQQTGYQQMQPQQTGYQYNQGLQPGLTGVQQAGLTGLGGMQSNANQLQQNYRGQFPMQALTTQPTGRPGEWGFVHAPKESVQGMQALGAAMMPGAAPTHGQFQLPQQQNQIQVPWAITKEEKAIYDTIFQAWDKKKQGYVEGPVAIEVFGSSGVDRQDLELIWALADSDDKGKLNTDEFAVALHLVYRKLNGYDVPPILPPELIPPSTKNFGDSISQVKNMLQQDASSRNGPTSYMKSRSFKDSNSNRDYSKDGTVYKHNDLDVGYVSSSRRRVPGAVSEVGRDSPQPQTISRDEPREPSIRDLKKIIKEKEVILQAIDHQDESRLQHDSTINRHARKEADDLMKEIRKVQDKIDLHQNVHLLDGGEEREKSSMQRQLQKLVDMLPEVASKVRNVEHKIQEVQMQIWTKQDQKANPGSSSIVGSGPGGQVTEADRRRAKTKAMMAARTAALTGRPAPKSNDDDFEAAAQRQAQKSAELSRLRETNEQMIKDIEESAESLRNDIETALFASEALTSSEHERRRWNDAVGVEPEIREFIHELTRKRTVARETTSSTFNKSTIASNKDAHYSSEPVRASPSPSPVTATEDRAAYLKQAAEARMAERLAALGIRPTKKPLRDSNKPNSQVIAEADSGARERVLLEEQERQTQARLALEERTRREETALHEAQQVAERQRVSQQQQADHSVPPTLAEQSNAAGKSIDNRQAKLAQLRAEREARLAEEERLEKEIAAEASLSDSDDGADARNPNGSIPAHKKVATSSTEPVTELFARQHQQQDVQIDTGMKASASSNNPFHKVGPAATQSAPVPAIPRPPPAAPLVVQRTNAPRPIVKRNNSDDWSVDSKDDESSSDEEGPSPADLAARLFSGGIVPQRTGGAQTPLSAQRTGTAGSPAPNTATQNTTVQKAALVPLPPGSSPPPLGGPPPPPAPPAAFSNAQSAHTGPLPTPSASLPQDRSALLQSIQAGKGLRKVRTVEKGGVSGGRVL</sequence>
<dbReference type="GO" id="GO:0005509">
    <property type="term" value="F:calcium ion binding"/>
    <property type="evidence" value="ECO:0007669"/>
    <property type="project" value="InterPro"/>
</dbReference>